<dbReference type="AlphaFoldDB" id="A0A2G4YVJ1"/>
<dbReference type="PROSITE" id="PS50110">
    <property type="entry name" value="RESPONSE_REGULATORY"/>
    <property type="match status" value="1"/>
</dbReference>
<dbReference type="InterPro" id="IPR011006">
    <property type="entry name" value="CheY-like_superfamily"/>
</dbReference>
<evidence type="ECO:0000259" key="5">
    <source>
        <dbReference type="PROSITE" id="PS50110"/>
    </source>
</evidence>
<dbReference type="Pfam" id="PF00072">
    <property type="entry name" value="Response_reg"/>
    <property type="match status" value="1"/>
</dbReference>
<feature type="modified residue" description="4-aspartylphosphate" evidence="3">
    <location>
        <position position="53"/>
    </location>
</feature>
<evidence type="ECO:0000259" key="4">
    <source>
        <dbReference type="PROSITE" id="PS50043"/>
    </source>
</evidence>
<reference evidence="6 7" key="1">
    <citation type="submission" date="2017-10" db="EMBL/GenBank/DDBJ databases">
        <title>Frigbacter circumglobatus gen. nov. sp. nov., isolated from sediment cultured in situ.</title>
        <authorList>
            <person name="Zhao Z."/>
        </authorList>
    </citation>
    <scope>NUCLEOTIDE SEQUENCE [LARGE SCALE GENOMIC DNA]</scope>
    <source>
        <strain evidence="6 7">ZYL</strain>
    </source>
</reference>
<dbReference type="InterPro" id="IPR051015">
    <property type="entry name" value="EvgA-like"/>
</dbReference>
<evidence type="ECO:0000256" key="3">
    <source>
        <dbReference type="PROSITE-ProRule" id="PRU00169"/>
    </source>
</evidence>
<dbReference type="PANTHER" id="PTHR45566">
    <property type="entry name" value="HTH-TYPE TRANSCRIPTIONAL REGULATOR YHJB-RELATED"/>
    <property type="match status" value="1"/>
</dbReference>
<dbReference type="SUPFAM" id="SSF46894">
    <property type="entry name" value="C-terminal effector domain of the bipartite response regulators"/>
    <property type="match status" value="1"/>
</dbReference>
<dbReference type="SUPFAM" id="SSF52172">
    <property type="entry name" value="CheY-like"/>
    <property type="match status" value="1"/>
</dbReference>
<dbReference type="Gene3D" id="3.40.50.2300">
    <property type="match status" value="1"/>
</dbReference>
<accession>A0A2G4YVJ1</accession>
<dbReference type="RefSeq" id="WP_099471918.1">
    <property type="nucleotide sequence ID" value="NZ_CP041025.1"/>
</dbReference>
<evidence type="ECO:0000256" key="2">
    <source>
        <dbReference type="ARBA" id="ARBA00023125"/>
    </source>
</evidence>
<feature type="domain" description="Response regulatory" evidence="5">
    <location>
        <begin position="1"/>
        <end position="118"/>
    </location>
</feature>
<dbReference type="SMART" id="SM00448">
    <property type="entry name" value="REC"/>
    <property type="match status" value="1"/>
</dbReference>
<dbReference type="CDD" id="cd17535">
    <property type="entry name" value="REC_NarL-like"/>
    <property type="match status" value="1"/>
</dbReference>
<dbReference type="PROSITE" id="PS50043">
    <property type="entry name" value="HTH_LUXR_2"/>
    <property type="match status" value="1"/>
</dbReference>
<dbReference type="InterPro" id="IPR016032">
    <property type="entry name" value="Sig_transdc_resp-reg_C-effctor"/>
</dbReference>
<dbReference type="GO" id="GO:0006355">
    <property type="term" value="P:regulation of DNA-templated transcription"/>
    <property type="evidence" value="ECO:0007669"/>
    <property type="project" value="InterPro"/>
</dbReference>
<dbReference type="InParanoid" id="A0A2G4YVJ1"/>
<feature type="domain" description="HTH luxR-type" evidence="4">
    <location>
        <begin position="142"/>
        <end position="207"/>
    </location>
</feature>
<dbReference type="PANTHER" id="PTHR45566:SF1">
    <property type="entry name" value="HTH-TYPE TRANSCRIPTIONAL REGULATOR YHJB-RELATED"/>
    <property type="match status" value="1"/>
</dbReference>
<dbReference type="EMBL" id="PDEM01000009">
    <property type="protein sequence ID" value="PHZ86335.1"/>
    <property type="molecule type" value="Genomic_DNA"/>
</dbReference>
<dbReference type="PRINTS" id="PR00038">
    <property type="entry name" value="HTHLUXR"/>
</dbReference>
<dbReference type="CDD" id="cd06170">
    <property type="entry name" value="LuxR_C_like"/>
    <property type="match status" value="1"/>
</dbReference>
<proteinExistence type="predicted"/>
<dbReference type="SMART" id="SM00421">
    <property type="entry name" value="HTH_LUXR"/>
    <property type="match status" value="1"/>
</dbReference>
<evidence type="ECO:0000313" key="6">
    <source>
        <dbReference type="EMBL" id="PHZ86335.1"/>
    </source>
</evidence>
<name>A0A2G4YVJ1_9PROT</name>
<dbReference type="InterPro" id="IPR058245">
    <property type="entry name" value="NreC/VraR/RcsB-like_REC"/>
</dbReference>
<protein>
    <submittedName>
        <fullName evidence="6">DNA-binding response regulator</fullName>
    </submittedName>
</protein>
<keyword evidence="2 6" id="KW-0238">DNA-binding</keyword>
<dbReference type="InterPro" id="IPR000792">
    <property type="entry name" value="Tscrpt_reg_LuxR_C"/>
</dbReference>
<dbReference type="GO" id="GO:0003677">
    <property type="term" value="F:DNA binding"/>
    <property type="evidence" value="ECO:0007669"/>
    <property type="project" value="UniProtKB-KW"/>
</dbReference>
<dbReference type="OrthoDB" id="9814495at2"/>
<dbReference type="InterPro" id="IPR001789">
    <property type="entry name" value="Sig_transdc_resp-reg_receiver"/>
</dbReference>
<dbReference type="GO" id="GO:0000160">
    <property type="term" value="P:phosphorelay signal transduction system"/>
    <property type="evidence" value="ECO:0007669"/>
    <property type="project" value="InterPro"/>
</dbReference>
<dbReference type="Proteomes" id="UP000229730">
    <property type="component" value="Unassembled WGS sequence"/>
</dbReference>
<evidence type="ECO:0000313" key="7">
    <source>
        <dbReference type="Proteomes" id="UP000229730"/>
    </source>
</evidence>
<evidence type="ECO:0000256" key="1">
    <source>
        <dbReference type="ARBA" id="ARBA00022553"/>
    </source>
</evidence>
<organism evidence="6 7">
    <name type="scientific">Paremcibacter congregatus</name>
    <dbReference type="NCBI Taxonomy" id="2043170"/>
    <lineage>
        <taxon>Bacteria</taxon>
        <taxon>Pseudomonadati</taxon>
        <taxon>Pseudomonadota</taxon>
        <taxon>Alphaproteobacteria</taxon>
        <taxon>Emcibacterales</taxon>
        <taxon>Emcibacteraceae</taxon>
        <taxon>Paremcibacter</taxon>
    </lineage>
</organism>
<keyword evidence="1 3" id="KW-0597">Phosphoprotein</keyword>
<gene>
    <name evidence="6" type="ORF">CRD36_04520</name>
</gene>
<sequence>MILIADDHPLFRMALTQAIGLAFEQATIKEAGSIDEVQQALEKGTPYDLLLLDLQMPGAQGFSGLIYLRGHYPEIPIVVVSGKDPDKVAAKAISHGASGFIPKSTDLPDIAAAIKTVYEGSEWVPPGITLTPHQVEDEETSIAETVASLTPQQFRVFGYLAGGMLNKQIAYEMGVAEGTVKAHVTGILKKFGAYSRSHLIIAAQKLDAEEEA</sequence>
<keyword evidence="7" id="KW-1185">Reference proteome</keyword>
<dbReference type="Pfam" id="PF00196">
    <property type="entry name" value="GerE"/>
    <property type="match status" value="1"/>
</dbReference>
<comment type="caution">
    <text evidence="6">The sequence shown here is derived from an EMBL/GenBank/DDBJ whole genome shotgun (WGS) entry which is preliminary data.</text>
</comment>